<protein>
    <recommendedName>
        <fullName evidence="3">DUF4232 domain-containing protein</fullName>
    </recommendedName>
</protein>
<dbReference type="EMBL" id="CP019606">
    <property type="protein sequence ID" value="AQP47707.1"/>
    <property type="molecule type" value="Genomic_DNA"/>
</dbReference>
<evidence type="ECO:0000313" key="2">
    <source>
        <dbReference type="Proteomes" id="UP000188145"/>
    </source>
</evidence>
<dbReference type="AlphaFoldDB" id="A0A1Q2CNL4"/>
<dbReference type="Proteomes" id="UP000188145">
    <property type="component" value="Chromosome"/>
</dbReference>
<dbReference type="STRING" id="1332264.BW730_09605"/>
<dbReference type="OrthoDB" id="3732921at2"/>
<dbReference type="RefSeq" id="WP_145952794.1">
    <property type="nucleotide sequence ID" value="NZ_CP019606.1"/>
</dbReference>
<sequence length="184" mass="19347">MWLIAAALALFVLLFGFPSVPVAPPEPPPVVAAVEEPEPVLEDPVEPIEAPTQCSDTDAEAGGLARRLSPIDAALGARHLFLEIGNCGSEPLPLEEVHFTGLDADGSGGELSLEVLGDAPVLAPGEWTGLTLDWRTNGRCERGTQRLVLHAGEAAVDVSSECMQLGGEYAAERDTTLTLTWPDA</sequence>
<name>A0A1Q2CNL4_9ACTN</name>
<reference evidence="2" key="1">
    <citation type="submission" date="2017-02" db="EMBL/GenBank/DDBJ databases">
        <title>Tessaracoccus aquaemaris sp. nov., isolated from the intestine of a Korean rockfish, Sebastes schlegelii, in a marine aquaculture pond.</title>
        <authorList>
            <person name="Tak E.J."/>
            <person name="Bae J.-W."/>
        </authorList>
    </citation>
    <scope>NUCLEOTIDE SEQUENCE [LARGE SCALE GENOMIC DNA]</scope>
    <source>
        <strain evidence="2">NSG39</strain>
    </source>
</reference>
<proteinExistence type="predicted"/>
<evidence type="ECO:0008006" key="3">
    <source>
        <dbReference type="Google" id="ProtNLM"/>
    </source>
</evidence>
<organism evidence="1 2">
    <name type="scientific">Tessaracoccus aquimaris</name>
    <dbReference type="NCBI Taxonomy" id="1332264"/>
    <lineage>
        <taxon>Bacteria</taxon>
        <taxon>Bacillati</taxon>
        <taxon>Actinomycetota</taxon>
        <taxon>Actinomycetes</taxon>
        <taxon>Propionibacteriales</taxon>
        <taxon>Propionibacteriaceae</taxon>
        <taxon>Tessaracoccus</taxon>
    </lineage>
</organism>
<dbReference type="KEGG" id="tes:BW730_09605"/>
<gene>
    <name evidence="1" type="ORF">BW730_09605</name>
</gene>
<keyword evidence="2" id="KW-1185">Reference proteome</keyword>
<accession>A0A1Q2CNL4</accession>
<evidence type="ECO:0000313" key="1">
    <source>
        <dbReference type="EMBL" id="AQP47707.1"/>
    </source>
</evidence>